<comment type="caution">
    <text evidence="1">The sequence shown here is derived from an EMBL/GenBank/DDBJ whole genome shotgun (WGS) entry which is preliminary data.</text>
</comment>
<reference evidence="1 2" key="1">
    <citation type="submission" date="2020-08" db="EMBL/GenBank/DDBJ databases">
        <authorList>
            <person name="Koutsovoulos G."/>
            <person name="Danchin GJ E."/>
        </authorList>
    </citation>
    <scope>NUCLEOTIDE SEQUENCE [LARGE SCALE GENOMIC DNA]</scope>
</reference>
<name>A0A6V7VVH0_MELEN</name>
<accession>A0A6V7VVH0</accession>
<protein>
    <submittedName>
        <fullName evidence="1">Uncharacterized protein</fullName>
    </submittedName>
</protein>
<sequence>MEKESRQKDVCGRRLRLKINCLHLNGTSNKIFVTTNTKLNQNLVVSNMNLMTSRLKFFTLKSSSKHLYSCQFILQDFSEIRSSKNLRI</sequence>
<gene>
    <name evidence="1" type="ORF">MENT_LOCUS30129</name>
</gene>
<dbReference type="EMBL" id="CAJEWN010000314">
    <property type="protein sequence ID" value="CAD2178201.1"/>
    <property type="molecule type" value="Genomic_DNA"/>
</dbReference>
<proteinExistence type="predicted"/>
<evidence type="ECO:0000313" key="2">
    <source>
        <dbReference type="Proteomes" id="UP000580250"/>
    </source>
</evidence>
<dbReference type="AlphaFoldDB" id="A0A6V7VVH0"/>
<evidence type="ECO:0000313" key="1">
    <source>
        <dbReference type="EMBL" id="CAD2178201.1"/>
    </source>
</evidence>
<dbReference type="Proteomes" id="UP000580250">
    <property type="component" value="Unassembled WGS sequence"/>
</dbReference>
<organism evidence="1 2">
    <name type="scientific">Meloidogyne enterolobii</name>
    <name type="common">Root-knot nematode worm</name>
    <name type="synonym">Meloidogyne mayaguensis</name>
    <dbReference type="NCBI Taxonomy" id="390850"/>
    <lineage>
        <taxon>Eukaryota</taxon>
        <taxon>Metazoa</taxon>
        <taxon>Ecdysozoa</taxon>
        <taxon>Nematoda</taxon>
        <taxon>Chromadorea</taxon>
        <taxon>Rhabditida</taxon>
        <taxon>Tylenchina</taxon>
        <taxon>Tylenchomorpha</taxon>
        <taxon>Tylenchoidea</taxon>
        <taxon>Meloidogynidae</taxon>
        <taxon>Meloidogyninae</taxon>
        <taxon>Meloidogyne</taxon>
    </lineage>
</organism>